<sequence>MPPMKIQPLDSQAFQESIRNDSAKPVLKSSLKRLFNRQFPSVLRISSAEKPSFCVFRQRISLLSENRSTSRMEEGPSSSQVPSVWQKWCRISSRRLTRSNHLRNADAIAAIASTGTMTAPMTNLISLVVLVTQYLLLRLPILSIISRV</sequence>
<evidence type="ECO:0000313" key="2">
    <source>
        <dbReference type="Proteomes" id="UP001060215"/>
    </source>
</evidence>
<gene>
    <name evidence="1" type="ORF">LOK49_LG06G02874</name>
</gene>
<protein>
    <submittedName>
        <fullName evidence="1">Uncharacterized protein</fullName>
    </submittedName>
</protein>
<comment type="caution">
    <text evidence="1">The sequence shown here is derived from an EMBL/GenBank/DDBJ whole genome shotgun (WGS) entry which is preliminary data.</text>
</comment>
<organism evidence="1 2">
    <name type="scientific">Camellia lanceoleosa</name>
    <dbReference type="NCBI Taxonomy" id="1840588"/>
    <lineage>
        <taxon>Eukaryota</taxon>
        <taxon>Viridiplantae</taxon>
        <taxon>Streptophyta</taxon>
        <taxon>Embryophyta</taxon>
        <taxon>Tracheophyta</taxon>
        <taxon>Spermatophyta</taxon>
        <taxon>Magnoliopsida</taxon>
        <taxon>eudicotyledons</taxon>
        <taxon>Gunneridae</taxon>
        <taxon>Pentapetalae</taxon>
        <taxon>asterids</taxon>
        <taxon>Ericales</taxon>
        <taxon>Theaceae</taxon>
        <taxon>Camellia</taxon>
    </lineage>
</organism>
<accession>A0ACC0HEV8</accession>
<reference evidence="1 2" key="1">
    <citation type="journal article" date="2022" name="Plant J.">
        <title>Chromosome-level genome of Camellia lanceoleosa provides a valuable resource for understanding genome evolution and self-incompatibility.</title>
        <authorList>
            <person name="Gong W."/>
            <person name="Xiao S."/>
            <person name="Wang L."/>
            <person name="Liao Z."/>
            <person name="Chang Y."/>
            <person name="Mo W."/>
            <person name="Hu G."/>
            <person name="Li W."/>
            <person name="Zhao G."/>
            <person name="Zhu H."/>
            <person name="Hu X."/>
            <person name="Ji K."/>
            <person name="Xiang X."/>
            <person name="Song Q."/>
            <person name="Yuan D."/>
            <person name="Jin S."/>
            <person name="Zhang L."/>
        </authorList>
    </citation>
    <scope>NUCLEOTIDE SEQUENCE [LARGE SCALE GENOMIC DNA]</scope>
    <source>
        <strain evidence="1">SQ_2022a</strain>
    </source>
</reference>
<dbReference type="Proteomes" id="UP001060215">
    <property type="component" value="Chromosome 5"/>
</dbReference>
<name>A0ACC0HEV8_9ERIC</name>
<keyword evidence="2" id="KW-1185">Reference proteome</keyword>
<evidence type="ECO:0000313" key="1">
    <source>
        <dbReference type="EMBL" id="KAI8011800.1"/>
    </source>
</evidence>
<dbReference type="EMBL" id="CM045762">
    <property type="protein sequence ID" value="KAI8011800.1"/>
    <property type="molecule type" value="Genomic_DNA"/>
</dbReference>
<proteinExistence type="predicted"/>